<name>Q0UVD7_PHANO</name>
<dbReference type="GeneID" id="5971563"/>
<sequence length="87" mass="10079">MSAASCFVYTLSFSLPEVFRNALTVLRIDYSIMRYFKKPPRFTPHHSKGVEGLKLVIVQNCPRRSLAHVRAVFENHDIKVYCEFATE</sequence>
<dbReference type="InParanoid" id="Q0UVD7"/>
<gene>
    <name evidence="1" type="ORF">SNOG_04277</name>
</gene>
<evidence type="ECO:0000313" key="1">
    <source>
        <dbReference type="EMBL" id="EAT88037.1"/>
    </source>
</evidence>
<accession>Q0UVD7</accession>
<protein>
    <submittedName>
        <fullName evidence="1">Uncharacterized protein</fullName>
    </submittedName>
</protein>
<dbReference type="AlphaFoldDB" id="Q0UVD7"/>
<proteinExistence type="predicted"/>
<reference evidence="2" key="1">
    <citation type="journal article" date="2007" name="Plant Cell">
        <title>Dothideomycete-plant interactions illuminated by genome sequencing and EST analysis of the wheat pathogen Stagonospora nodorum.</title>
        <authorList>
            <person name="Hane J.K."/>
            <person name="Lowe R.G."/>
            <person name="Solomon P.S."/>
            <person name="Tan K.C."/>
            <person name="Schoch C.L."/>
            <person name="Spatafora J.W."/>
            <person name="Crous P.W."/>
            <person name="Kodira C."/>
            <person name="Birren B.W."/>
            <person name="Galagan J.E."/>
            <person name="Torriani S.F."/>
            <person name="McDonald B.A."/>
            <person name="Oliver R.P."/>
        </authorList>
    </citation>
    <scope>NUCLEOTIDE SEQUENCE [LARGE SCALE GENOMIC DNA]</scope>
    <source>
        <strain evidence="2">SN15 / ATCC MYA-4574 / FGSC 10173</strain>
    </source>
</reference>
<evidence type="ECO:0000313" key="2">
    <source>
        <dbReference type="Proteomes" id="UP000001055"/>
    </source>
</evidence>
<dbReference type="EMBL" id="CH445330">
    <property type="protein sequence ID" value="EAT88037.1"/>
    <property type="molecule type" value="Genomic_DNA"/>
</dbReference>
<organism evidence="1 2">
    <name type="scientific">Phaeosphaeria nodorum (strain SN15 / ATCC MYA-4574 / FGSC 10173)</name>
    <name type="common">Glume blotch fungus</name>
    <name type="synonym">Parastagonospora nodorum</name>
    <dbReference type="NCBI Taxonomy" id="321614"/>
    <lineage>
        <taxon>Eukaryota</taxon>
        <taxon>Fungi</taxon>
        <taxon>Dikarya</taxon>
        <taxon>Ascomycota</taxon>
        <taxon>Pezizomycotina</taxon>
        <taxon>Dothideomycetes</taxon>
        <taxon>Pleosporomycetidae</taxon>
        <taxon>Pleosporales</taxon>
        <taxon>Pleosporineae</taxon>
        <taxon>Phaeosphaeriaceae</taxon>
        <taxon>Parastagonospora</taxon>
    </lineage>
</organism>
<dbReference type="Proteomes" id="UP000001055">
    <property type="component" value="Unassembled WGS sequence"/>
</dbReference>
<dbReference type="RefSeq" id="XP_001794695.1">
    <property type="nucleotide sequence ID" value="XM_001794643.1"/>
</dbReference>
<dbReference type="KEGG" id="pno:SNOG_04277"/>